<feature type="compositionally biased region" description="Low complexity" evidence="1">
    <location>
        <begin position="156"/>
        <end position="166"/>
    </location>
</feature>
<accession>A0A061BGB0</accession>
<dbReference type="OrthoDB" id="10484016at2759"/>
<organism evidence="2">
    <name type="scientific">Rhodotorula toruloides</name>
    <name type="common">Yeast</name>
    <name type="synonym">Rhodosporidium toruloides</name>
    <dbReference type="NCBI Taxonomy" id="5286"/>
    <lineage>
        <taxon>Eukaryota</taxon>
        <taxon>Fungi</taxon>
        <taxon>Dikarya</taxon>
        <taxon>Basidiomycota</taxon>
        <taxon>Pucciniomycotina</taxon>
        <taxon>Microbotryomycetes</taxon>
        <taxon>Sporidiobolales</taxon>
        <taxon>Sporidiobolaceae</taxon>
        <taxon>Rhodotorula</taxon>
    </lineage>
</organism>
<dbReference type="EMBL" id="LK052957">
    <property type="protein sequence ID" value="CDR49025.1"/>
    <property type="molecule type" value="Genomic_DNA"/>
</dbReference>
<proteinExistence type="predicted"/>
<reference evidence="2" key="1">
    <citation type="journal article" date="2014" name="Genome Announc.">
        <title>Draft genome sequence of Rhodosporidium toruloides CECT1137, an oleaginous yeast of biotechnological interest.</title>
        <authorList>
            <person name="Morin N."/>
            <person name="Calcas X."/>
            <person name="Devillers H."/>
            <person name="Durrens P."/>
            <person name="Sherman D.J."/>
            <person name="Nicaud J.-M."/>
            <person name="Neuveglise C."/>
        </authorList>
    </citation>
    <scope>NUCLEOTIDE SEQUENCE</scope>
    <source>
        <strain evidence="2">CECT1137</strain>
    </source>
</reference>
<name>A0A061BGB0_RHOTO</name>
<feature type="region of interest" description="Disordered" evidence="1">
    <location>
        <begin position="129"/>
        <end position="170"/>
    </location>
</feature>
<evidence type="ECO:0000256" key="1">
    <source>
        <dbReference type="SAM" id="MobiDB-lite"/>
    </source>
</evidence>
<sequence length="321" mass="34979">MRGGRKLLRDRLSSVRPIEGILTRGRKLKRAPQISIPSTAPPPAKRARLANLVPPLESLSPATSAPRQILDFSALPPIPWSDRDDEVLLAHWEAIVDGRISWMDVWAVFPLQTHDELLRRIQQLIQNFPSPAAGQLPPSFVKPDSSTRPDLHKQPLSRPSTTSPPSDASLRSFHGAIAALRGVPINPRNGARDCDHPQAGRPLQAPRSLLRSSRSPSPASPEVSHVPSYKLDVARALRRAFGQPRPHNLFAQPVLSAPSPAMSPVVNLRPQPLYAVQAPALSLPSSFCDAPRSETDDQRIPTSADFLPVKPASIACEPALQ</sequence>
<feature type="compositionally biased region" description="Low complexity" evidence="1">
    <location>
        <begin position="201"/>
        <end position="221"/>
    </location>
</feature>
<evidence type="ECO:0000313" key="2">
    <source>
        <dbReference type="EMBL" id="CDR49025.1"/>
    </source>
</evidence>
<dbReference type="AlphaFoldDB" id="A0A061BGB0"/>
<gene>
    <name evidence="2" type="ORF">RHTO0S_22e01530g</name>
</gene>
<protein>
    <submittedName>
        <fullName evidence="2">RHTO0S22e01530g1_1</fullName>
    </submittedName>
</protein>
<feature type="region of interest" description="Disordered" evidence="1">
    <location>
        <begin position="184"/>
        <end position="226"/>
    </location>
</feature>